<proteinExistence type="predicted"/>
<accession>A0A2P8HMW2</accession>
<dbReference type="Proteomes" id="UP000240971">
    <property type="component" value="Unassembled WGS sequence"/>
</dbReference>
<comment type="caution">
    <text evidence="1">The sequence shown here is derived from an EMBL/GenBank/DDBJ whole genome shotgun (WGS) entry which is preliminary data.</text>
</comment>
<dbReference type="RefSeq" id="WP_106527995.1">
    <property type="nucleotide sequence ID" value="NZ_PYAW01000002.1"/>
</dbReference>
<sequence length="118" mass="12600">MKSIFNAKTAIVVCLAVTVVTLSSFTHSSKTGLLGKGKVIHANMLQAAIPGTDAANALTPYPTTLIVRPTIYIIRFTALRTAILDYPTADIIYTPVPISGPGLLDAQQQIDSKMSRLD</sequence>
<dbReference type="EMBL" id="PYAW01000002">
    <property type="protein sequence ID" value="PSL47551.1"/>
    <property type="molecule type" value="Genomic_DNA"/>
</dbReference>
<evidence type="ECO:0000313" key="2">
    <source>
        <dbReference type="Proteomes" id="UP000240971"/>
    </source>
</evidence>
<gene>
    <name evidence="1" type="ORF">CLV51_102408</name>
</gene>
<name>A0A2P8HMW2_CHINA</name>
<dbReference type="OrthoDB" id="9925056at2"/>
<keyword evidence="2" id="KW-1185">Reference proteome</keyword>
<dbReference type="AlphaFoldDB" id="A0A2P8HMW2"/>
<protein>
    <submittedName>
        <fullName evidence="1">Uncharacterized protein</fullName>
    </submittedName>
</protein>
<evidence type="ECO:0000313" key="1">
    <source>
        <dbReference type="EMBL" id="PSL47551.1"/>
    </source>
</evidence>
<organism evidence="1 2">
    <name type="scientific">Chitinophaga niastensis</name>
    <dbReference type="NCBI Taxonomy" id="536980"/>
    <lineage>
        <taxon>Bacteria</taxon>
        <taxon>Pseudomonadati</taxon>
        <taxon>Bacteroidota</taxon>
        <taxon>Chitinophagia</taxon>
        <taxon>Chitinophagales</taxon>
        <taxon>Chitinophagaceae</taxon>
        <taxon>Chitinophaga</taxon>
    </lineage>
</organism>
<reference evidence="1 2" key="1">
    <citation type="submission" date="2018-03" db="EMBL/GenBank/DDBJ databases">
        <title>Genomic Encyclopedia of Archaeal and Bacterial Type Strains, Phase II (KMG-II): from individual species to whole genera.</title>
        <authorList>
            <person name="Goeker M."/>
        </authorList>
    </citation>
    <scope>NUCLEOTIDE SEQUENCE [LARGE SCALE GENOMIC DNA]</scope>
    <source>
        <strain evidence="1 2">DSM 24859</strain>
    </source>
</reference>